<keyword evidence="1" id="KW-0812">Transmembrane</keyword>
<dbReference type="PANTHER" id="PTHR12277">
    <property type="entry name" value="ALPHA/BETA HYDROLASE DOMAIN-CONTAINING PROTEIN"/>
    <property type="match status" value="1"/>
</dbReference>
<keyword evidence="1" id="KW-0472">Membrane</keyword>
<dbReference type="AlphaFoldDB" id="A0A3G8ZQP2"/>
<name>A0A3G8ZQP2_9FLAO</name>
<evidence type="ECO:0000256" key="1">
    <source>
        <dbReference type="SAM" id="Phobius"/>
    </source>
</evidence>
<accession>A0A3G8ZQP2</accession>
<proteinExistence type="predicted"/>
<evidence type="ECO:0000313" key="5">
    <source>
        <dbReference type="Proteomes" id="UP000281810"/>
    </source>
</evidence>
<accession>A0A3G8Y3C7</accession>
<evidence type="ECO:0000313" key="3">
    <source>
        <dbReference type="EMBL" id="AZI56366.1"/>
    </source>
</evidence>
<dbReference type="EMBL" id="CP034161">
    <property type="protein sequence ID" value="AZI39423.1"/>
    <property type="molecule type" value="Genomic_DNA"/>
</dbReference>
<reference evidence="4" key="1">
    <citation type="submission" date="2018-11" db="EMBL/GenBank/DDBJ databases">
        <title>Proposal to divide the Flavobacteriaceae and reorganize its genera based on Amino Acid Identity values calculated from whole genome sequences.</title>
        <authorList>
            <person name="Nicholson A.C."/>
            <person name="Gulvik C.A."/>
            <person name="Whitney A.M."/>
            <person name="Sheth M."/>
            <person name="Batra D."/>
            <person name="Pryor J."/>
            <person name="Bernardet J.-F."/>
            <person name="Hugo C."/>
            <person name="Kampfer P."/>
            <person name="Newman J.D."/>
            <person name="McQuiston J.R."/>
        </authorList>
    </citation>
    <scope>NUCLEOTIDE SEQUENCE [LARGE SCALE GENOMIC DNA]</scope>
    <source>
        <strain evidence="4">H6466</strain>
    </source>
</reference>
<sequence>MKRVFKIVTIVLSVILVLYLISIPYLRSKNMVKESVFYTPTKYDESRVFNQLDEKYLTNISKDSVLITAKKFIGTRQVDSMKLNGTMIKRDFKDLLQNSKSEFYTITPSSFKNVGIFMLGNQFNVFNMLDDLTELAKKNNTKIYVITYNGNGYSEGKADFSTQFKINQKFYDYIKSSNKVDFVAGHSLGTVFATKLGVDNNIPKLALLAPASNIDDVADYFKNLAPFWARPYFNFNEIKESEFAKMGNSSENIKHYKGQLILLHGTKDTNLPFTMSEKLYNNYPNKSKTLIKIENGDHYASLTKDNWNKLIAILK</sequence>
<reference evidence="3" key="3">
    <citation type="submission" date="2018-11" db="EMBL/GenBank/DDBJ databases">
        <title>Proposal to divide the Flavobacteriaceae and reorganize its genera based on Amino Acid Identity values calculated from whole genome sequences.</title>
        <authorList>
            <person name="Nicholson A.C."/>
            <person name="Gulvik C.A."/>
            <person name="Whitney A.M."/>
            <person name="Humrighouse B.W."/>
            <person name="Bell M."/>
            <person name="Holmes B."/>
            <person name="Steigerwalt A."/>
            <person name="Villarma A."/>
            <person name="Sheth M."/>
            <person name="Batra D."/>
            <person name="Pryor J."/>
            <person name="Bernardet J.-F."/>
            <person name="Hugo C."/>
            <person name="Kampfer P."/>
            <person name="Newman J."/>
            <person name="Mcquiston J.R."/>
        </authorList>
    </citation>
    <scope>NUCLEOTIDE SEQUENCE [LARGE SCALE GENOMIC DNA]</scope>
    <source>
        <strain evidence="2">F5649</strain>
        <strain evidence="3">H6466</strain>
    </source>
</reference>
<dbReference type="KEGG" id="eva:EIB75_14335"/>
<dbReference type="Proteomes" id="UP000281810">
    <property type="component" value="Chromosome"/>
</dbReference>
<protein>
    <recommendedName>
        <fullName evidence="6">Alpha/beta hydrolase</fullName>
    </recommendedName>
</protein>
<keyword evidence="1" id="KW-1133">Transmembrane helix</keyword>
<organism evidence="3 4">
    <name type="scientific">Epilithonimonas vandammei</name>
    <dbReference type="NCBI Taxonomy" id="2487072"/>
    <lineage>
        <taxon>Bacteria</taxon>
        <taxon>Pseudomonadati</taxon>
        <taxon>Bacteroidota</taxon>
        <taxon>Flavobacteriia</taxon>
        <taxon>Flavobacteriales</taxon>
        <taxon>Weeksellaceae</taxon>
        <taxon>Chryseobacterium group</taxon>
        <taxon>Epilithonimonas</taxon>
    </lineage>
</organism>
<dbReference type="PANTHER" id="PTHR12277:SF81">
    <property type="entry name" value="PROTEIN ABHD13"/>
    <property type="match status" value="1"/>
</dbReference>
<dbReference type="InterPro" id="IPR029058">
    <property type="entry name" value="AB_hydrolase_fold"/>
</dbReference>
<dbReference type="RefSeq" id="WP_124801664.1">
    <property type="nucleotide sequence ID" value="NZ_CP034160.1"/>
</dbReference>
<reference evidence="5" key="2">
    <citation type="submission" date="2018-11" db="EMBL/GenBank/DDBJ databases">
        <title>Proposal to divide the Flavobacteriaceae and reorganize its genera based on Amino Acid Identity values calculated from whole genome sequences.</title>
        <authorList>
            <person name="Nicholson A.C."/>
            <person name="Gulvik C.A."/>
            <person name="Whitney A.M."/>
            <person name="Humrighouse B.W."/>
            <person name="Bell M."/>
            <person name="Holmes B."/>
            <person name="Steigerwalt A.B."/>
            <person name="Villarma A."/>
            <person name="Sheth M."/>
            <person name="Batra D."/>
            <person name="Pryor J."/>
            <person name="Bernardet J.-F."/>
            <person name="Hugo C."/>
            <person name="Kampfer P."/>
            <person name="Newman J.D."/>
            <person name="McQuiston J.R."/>
        </authorList>
    </citation>
    <scope>NUCLEOTIDE SEQUENCE [LARGE SCALE GENOMIC DNA]</scope>
    <source>
        <strain evidence="5">F5649</strain>
    </source>
</reference>
<evidence type="ECO:0000313" key="2">
    <source>
        <dbReference type="EMBL" id="AZI39423.1"/>
    </source>
</evidence>
<evidence type="ECO:0008006" key="6">
    <source>
        <dbReference type="Google" id="ProtNLM"/>
    </source>
</evidence>
<feature type="transmembrane region" description="Helical" evidence="1">
    <location>
        <begin position="7"/>
        <end position="26"/>
    </location>
</feature>
<keyword evidence="5" id="KW-1185">Reference proteome</keyword>
<dbReference type="Gene3D" id="3.40.50.1820">
    <property type="entry name" value="alpha/beta hydrolase"/>
    <property type="match status" value="1"/>
</dbReference>
<dbReference type="EMBL" id="CP034160">
    <property type="protein sequence ID" value="AZI56366.1"/>
    <property type="molecule type" value="Genomic_DNA"/>
</dbReference>
<evidence type="ECO:0000313" key="4">
    <source>
        <dbReference type="Proteomes" id="UP000272316"/>
    </source>
</evidence>
<dbReference type="Proteomes" id="UP000272316">
    <property type="component" value="Chromosome"/>
</dbReference>
<dbReference type="OrthoDB" id="9777090at2"/>
<gene>
    <name evidence="2" type="ORF">EIB74_05350</name>
    <name evidence="3" type="ORF">EIB75_14335</name>
</gene>
<dbReference type="SUPFAM" id="SSF53474">
    <property type="entry name" value="alpha/beta-Hydrolases"/>
    <property type="match status" value="1"/>
</dbReference>